<dbReference type="GO" id="GO:0006417">
    <property type="term" value="P:regulation of translation"/>
    <property type="evidence" value="ECO:0007669"/>
    <property type="project" value="UniProtKB-KW"/>
</dbReference>
<proteinExistence type="inferred from homology"/>
<dbReference type="Gene3D" id="3.40.50.1010">
    <property type="entry name" value="5'-nuclease"/>
    <property type="match status" value="1"/>
</dbReference>
<reference evidence="4 5" key="1">
    <citation type="submission" date="2020-11" db="EMBL/GenBank/DDBJ databases">
        <title>Kefir isolates.</title>
        <authorList>
            <person name="Marcisauskas S."/>
            <person name="Kim Y."/>
            <person name="Blasche S."/>
        </authorList>
    </citation>
    <scope>NUCLEOTIDE SEQUENCE [LARGE SCALE GENOMIC DNA]</scope>
    <source>
        <strain evidence="4 5">KR</strain>
    </source>
</reference>
<dbReference type="GO" id="GO:0003730">
    <property type="term" value="F:mRNA 3'-UTR binding"/>
    <property type="evidence" value="ECO:0007669"/>
    <property type="project" value="TreeGrafter"/>
</dbReference>
<dbReference type="GO" id="GO:0004518">
    <property type="term" value="F:nuclease activity"/>
    <property type="evidence" value="ECO:0007669"/>
    <property type="project" value="InterPro"/>
</dbReference>
<dbReference type="OrthoDB" id="17262at2759"/>
<dbReference type="PANTHER" id="PTHR11081:SF32">
    <property type="entry name" value="POST-TRANSCRIPTIONAL REGULATOR MKT1"/>
    <property type="match status" value="1"/>
</dbReference>
<dbReference type="InterPro" id="IPR022039">
    <property type="entry name" value="MKT1_C"/>
</dbReference>
<dbReference type="InterPro" id="IPR006084">
    <property type="entry name" value="XPG/Rad2"/>
</dbReference>
<dbReference type="Pfam" id="PF12247">
    <property type="entry name" value="MKT1_N"/>
    <property type="match status" value="1"/>
</dbReference>
<dbReference type="InterPro" id="IPR022040">
    <property type="entry name" value="MKT1_N"/>
</dbReference>
<keyword evidence="5" id="KW-1185">Reference proteome</keyword>
<dbReference type="SUPFAM" id="SSF88723">
    <property type="entry name" value="PIN domain-like"/>
    <property type="match status" value="1"/>
</dbReference>
<dbReference type="SMART" id="SM00485">
    <property type="entry name" value="XPGN"/>
    <property type="match status" value="1"/>
</dbReference>
<evidence type="ECO:0000256" key="2">
    <source>
        <dbReference type="ARBA" id="ARBA00024023"/>
    </source>
</evidence>
<gene>
    <name evidence="4" type="ORF">C6P46_003778</name>
</gene>
<organism evidence="4 5">
    <name type="scientific">Rhodotorula mucilaginosa</name>
    <name type="common">Yeast</name>
    <name type="synonym">Rhodotorula rubra</name>
    <dbReference type="NCBI Taxonomy" id="5537"/>
    <lineage>
        <taxon>Eukaryota</taxon>
        <taxon>Fungi</taxon>
        <taxon>Dikarya</taxon>
        <taxon>Basidiomycota</taxon>
        <taxon>Pucciniomycotina</taxon>
        <taxon>Microbotryomycetes</taxon>
        <taxon>Sporidiobolales</taxon>
        <taxon>Sporidiobolaceae</taxon>
        <taxon>Rhodotorula</taxon>
    </lineage>
</organism>
<dbReference type="Proteomes" id="UP000777482">
    <property type="component" value="Unassembled WGS sequence"/>
</dbReference>
<dbReference type="Pfam" id="PF00752">
    <property type="entry name" value="XPG_N"/>
    <property type="match status" value="1"/>
</dbReference>
<evidence type="ECO:0000256" key="1">
    <source>
        <dbReference type="ARBA" id="ARBA00022845"/>
    </source>
</evidence>
<comment type="similarity">
    <text evidence="2">Belongs to the XPG/RAD2 endonuclease family.</text>
</comment>
<evidence type="ECO:0000259" key="3">
    <source>
        <dbReference type="SMART" id="SM00485"/>
    </source>
</evidence>
<dbReference type="InterPro" id="IPR029060">
    <property type="entry name" value="PIN-like_dom_sf"/>
</dbReference>
<sequence>MGVRGLDAWLAERGLVKQCSLSALSGTRLGIDTTHYLRKLLRTREPLDTHDTFTPAIGGAPLTLTAEIENDMQRLQTLGIKPVLVFNGINPLDRERPVPTNEKSWRRGQAWEHYENGRVPEAQADFAASDSISPQDVLRLVHRQFKQRSTEFVVAPYLAWAQLAYLERHERAYVHSIYGANELFMFDGLDRIILDIDFQNQTISFASKAAILDSMGLTSDQFLDLCILAGFDGSPTFPAIDPQGFHLRSVVDVLKQRGTGAVAVLAHQNFGPVREANYAETFARSRAMIKYSLVLVAHEGRVLPLPLVSPPPAPLGPNGHLQPPQIHTTADIPVDLGEIFSPRLPDEVYYQVFRGLISPGVIAPLATGNVYEQAPLCGSSPEYERFIKGLTEPPQSPRCVALALVSNVLHPLWHKRSVTALYYFAPGQEFPIPHSAPQTQAFIETVSKWNVNARHIEEELRRQSSSTIDLCLCLGGTSTASLAQRTMVPKNAGRPLDKKDEIVANTIWRFLELRSFLTSAHQHTPYASALYLAMRNSKVNDKFQEPLFLAMELLRANVLHSGRIGTRPYSGGPSFVGGTDGDKRSMLLVMRVLSIVPLVFTPGAWNGPLSRELLAFNSFIRAASRSMRNLLESIAVNSLLRSDAQRSYGDYLGVAFSLPFQVDTNTGMGILFKAYGDAMCYMAGGVEVVARTAKPENVDGSASKEERAQVSQAKGGVLGLLQDAFPNVKNVRAELERGFRFWELMMLAVRHLRDSSHGPAIAPDLAEQFEAADTWLRPFALQ</sequence>
<keyword evidence="1" id="KW-0810">Translation regulation</keyword>
<accession>A0A9P6W3W9</accession>
<dbReference type="Pfam" id="PF12246">
    <property type="entry name" value="MKT1_C"/>
    <property type="match status" value="1"/>
</dbReference>
<feature type="domain" description="XPG N-terminal" evidence="3">
    <location>
        <begin position="1"/>
        <end position="104"/>
    </location>
</feature>
<dbReference type="EMBL" id="PUHQ01000031">
    <property type="protein sequence ID" value="KAG0661887.1"/>
    <property type="molecule type" value="Genomic_DNA"/>
</dbReference>
<dbReference type="CDD" id="cd09902">
    <property type="entry name" value="H3TH_MKT1"/>
    <property type="match status" value="1"/>
</dbReference>
<name>A0A9P6W3W9_RHOMI</name>
<dbReference type="InterPro" id="IPR037314">
    <property type="entry name" value="MKT1_H3TH"/>
</dbReference>
<evidence type="ECO:0000313" key="4">
    <source>
        <dbReference type="EMBL" id="KAG0661887.1"/>
    </source>
</evidence>
<dbReference type="PANTHER" id="PTHR11081">
    <property type="entry name" value="FLAP ENDONUCLEASE FAMILY MEMBER"/>
    <property type="match status" value="1"/>
</dbReference>
<comment type="caution">
    <text evidence="4">The sequence shown here is derived from an EMBL/GenBank/DDBJ whole genome shotgun (WGS) entry which is preliminary data.</text>
</comment>
<dbReference type="CDD" id="cd09858">
    <property type="entry name" value="PIN_MKT1"/>
    <property type="match status" value="1"/>
</dbReference>
<dbReference type="InterPro" id="IPR006085">
    <property type="entry name" value="XPG_DNA_repair_N"/>
</dbReference>
<evidence type="ECO:0000313" key="5">
    <source>
        <dbReference type="Proteomes" id="UP000777482"/>
    </source>
</evidence>
<protein>
    <recommendedName>
        <fullName evidence="3">XPG N-terminal domain-containing protein</fullName>
    </recommendedName>
</protein>
<dbReference type="AlphaFoldDB" id="A0A9P6W3W9"/>
<dbReference type="PRINTS" id="PR00853">
    <property type="entry name" value="XPGRADSUPER"/>
</dbReference>